<dbReference type="RefSeq" id="WP_321565254.1">
    <property type="nucleotide sequence ID" value="NZ_CP139558.1"/>
</dbReference>
<organism evidence="2 3">
    <name type="scientific">Mucilaginibacter sabulilitoris</name>
    <dbReference type="NCBI Taxonomy" id="1173583"/>
    <lineage>
        <taxon>Bacteria</taxon>
        <taxon>Pseudomonadati</taxon>
        <taxon>Bacteroidota</taxon>
        <taxon>Sphingobacteriia</taxon>
        <taxon>Sphingobacteriales</taxon>
        <taxon>Sphingobacteriaceae</taxon>
        <taxon>Mucilaginibacter</taxon>
    </lineage>
</organism>
<evidence type="ECO:0000313" key="2">
    <source>
        <dbReference type="EMBL" id="WPU96151.1"/>
    </source>
</evidence>
<keyword evidence="3" id="KW-1185">Reference proteome</keyword>
<protein>
    <submittedName>
        <fullName evidence="2">Nuclear transport factor 2 family protein</fullName>
    </submittedName>
</protein>
<feature type="chain" id="PRO_5047117209" evidence="1">
    <location>
        <begin position="23"/>
        <end position="143"/>
    </location>
</feature>
<proteinExistence type="predicted"/>
<feature type="signal peptide" evidence="1">
    <location>
        <begin position="1"/>
        <end position="22"/>
    </location>
</feature>
<dbReference type="InterPro" id="IPR032710">
    <property type="entry name" value="NTF2-like_dom_sf"/>
</dbReference>
<gene>
    <name evidence="2" type="ORF">SNE25_11530</name>
</gene>
<dbReference type="Proteomes" id="UP001324380">
    <property type="component" value="Chromosome"/>
</dbReference>
<dbReference type="SUPFAM" id="SSF54427">
    <property type="entry name" value="NTF2-like"/>
    <property type="match status" value="1"/>
</dbReference>
<sequence length="143" mass="15854">MKILRTLTLSLVLLTGSVALKAAPVKTDEKSLTIKDVVNTYVRAMAHGLISDFESTVDQNAKFILLRGKNMLSYSKAEMLTSLLETQGYDQNCAVDTSVASNGEELVVAKIDMYYQDLTRTNYVTMVNTPGGWKITEVYSVFK</sequence>
<accession>A0ABZ0TT27</accession>
<reference evidence="2 3" key="1">
    <citation type="submission" date="2023-11" db="EMBL/GenBank/DDBJ databases">
        <title>Analysis of the Genomes of Mucilaginibacter gossypii cycad 4 and M. sabulilitoris SNA2: microbes with the potential for plant growth promotion.</title>
        <authorList>
            <person name="Hirsch A.M."/>
            <person name="Humm E."/>
            <person name="Rubbi M."/>
            <person name="Del Vecchio G."/>
            <person name="Ha S.M."/>
            <person name="Pellegrini M."/>
            <person name="Gunsalus R.P."/>
        </authorList>
    </citation>
    <scope>NUCLEOTIDE SEQUENCE [LARGE SCALE GENOMIC DNA]</scope>
    <source>
        <strain evidence="2 3">SNA2</strain>
    </source>
</reference>
<dbReference type="EMBL" id="CP139558">
    <property type="protein sequence ID" value="WPU96151.1"/>
    <property type="molecule type" value="Genomic_DNA"/>
</dbReference>
<evidence type="ECO:0000313" key="3">
    <source>
        <dbReference type="Proteomes" id="UP001324380"/>
    </source>
</evidence>
<dbReference type="Gene3D" id="3.10.450.50">
    <property type="match status" value="1"/>
</dbReference>
<keyword evidence="1" id="KW-0732">Signal</keyword>
<name>A0ABZ0TT27_9SPHI</name>
<evidence type="ECO:0000256" key="1">
    <source>
        <dbReference type="SAM" id="SignalP"/>
    </source>
</evidence>
<dbReference type="InterPro" id="IPR039437">
    <property type="entry name" value="FrzH/put_lumazine-bd"/>
</dbReference>
<dbReference type="Pfam" id="PF12893">
    <property type="entry name" value="Lumazine_bd_2"/>
    <property type="match status" value="1"/>
</dbReference>